<dbReference type="Proteomes" id="UP000603865">
    <property type="component" value="Unassembled WGS sequence"/>
</dbReference>
<gene>
    <name evidence="2" type="ORF">GCM10008957_27210</name>
</gene>
<evidence type="ECO:0008006" key="4">
    <source>
        <dbReference type="Google" id="ProtNLM"/>
    </source>
</evidence>
<feature type="chain" id="PRO_5036859128" description="Cell surface protein" evidence="1">
    <location>
        <begin position="19"/>
        <end position="217"/>
    </location>
</feature>
<dbReference type="AlphaFoldDB" id="A0A918C9T4"/>
<feature type="signal peptide" evidence="1">
    <location>
        <begin position="1"/>
        <end position="18"/>
    </location>
</feature>
<dbReference type="Gene3D" id="2.60.40.10">
    <property type="entry name" value="Immunoglobulins"/>
    <property type="match status" value="1"/>
</dbReference>
<reference evidence="2" key="2">
    <citation type="submission" date="2020-09" db="EMBL/GenBank/DDBJ databases">
        <authorList>
            <person name="Sun Q."/>
            <person name="Ohkuma M."/>
        </authorList>
    </citation>
    <scope>NUCLEOTIDE SEQUENCE</scope>
    <source>
        <strain evidence="2">JCM 31311</strain>
    </source>
</reference>
<sequence length="217" mass="21448">MCPPLLLLGSALALTACGSGPDSPFANPFTQSIQVTLNPSSVTLSPGATTQVQVTGTANGSAVTGLNITAADVPTGLTLTPSTGQITVAASTTLHPGTYAVPLQVTAPGGQGSAQLAITVKAPDYSVAFSGNPISLAAGSSVRVSLTATQNGANAPLVHVVKVTGALNVTLDQDPVGFTVSVPGNQTLGAYVLQVTTSDGITTRVDPLTVNVTEAAK</sequence>
<dbReference type="InterPro" id="IPR013783">
    <property type="entry name" value="Ig-like_fold"/>
</dbReference>
<evidence type="ECO:0000313" key="2">
    <source>
        <dbReference type="EMBL" id="GGR12824.1"/>
    </source>
</evidence>
<proteinExistence type="predicted"/>
<organism evidence="2 3">
    <name type="scientific">Deinococcus ruber</name>
    <dbReference type="NCBI Taxonomy" id="1848197"/>
    <lineage>
        <taxon>Bacteria</taxon>
        <taxon>Thermotogati</taxon>
        <taxon>Deinococcota</taxon>
        <taxon>Deinococci</taxon>
        <taxon>Deinococcales</taxon>
        <taxon>Deinococcaceae</taxon>
        <taxon>Deinococcus</taxon>
    </lineage>
</organism>
<evidence type="ECO:0000256" key="1">
    <source>
        <dbReference type="SAM" id="SignalP"/>
    </source>
</evidence>
<keyword evidence="3" id="KW-1185">Reference proteome</keyword>
<accession>A0A918C9T4</accession>
<reference evidence="2" key="1">
    <citation type="journal article" date="2014" name="Int. J. Syst. Evol. Microbiol.">
        <title>Complete genome sequence of Corynebacterium casei LMG S-19264T (=DSM 44701T), isolated from a smear-ripened cheese.</title>
        <authorList>
            <consortium name="US DOE Joint Genome Institute (JGI-PGF)"/>
            <person name="Walter F."/>
            <person name="Albersmeier A."/>
            <person name="Kalinowski J."/>
            <person name="Ruckert C."/>
        </authorList>
    </citation>
    <scope>NUCLEOTIDE SEQUENCE</scope>
    <source>
        <strain evidence="2">JCM 31311</strain>
    </source>
</reference>
<dbReference type="EMBL" id="BMQL01000015">
    <property type="protein sequence ID" value="GGR12824.1"/>
    <property type="molecule type" value="Genomic_DNA"/>
</dbReference>
<comment type="caution">
    <text evidence="2">The sequence shown here is derived from an EMBL/GenBank/DDBJ whole genome shotgun (WGS) entry which is preliminary data.</text>
</comment>
<keyword evidence="1" id="KW-0732">Signal</keyword>
<protein>
    <recommendedName>
        <fullName evidence="4">Cell surface protein</fullName>
    </recommendedName>
</protein>
<evidence type="ECO:0000313" key="3">
    <source>
        <dbReference type="Proteomes" id="UP000603865"/>
    </source>
</evidence>
<name>A0A918C9T4_9DEIO</name>